<dbReference type="EMBL" id="JANVFU010000004">
    <property type="protein sequence ID" value="KAJ3746053.1"/>
    <property type="molecule type" value="Genomic_DNA"/>
</dbReference>
<comment type="caution">
    <text evidence="1">The sequence shown here is derived from an EMBL/GenBank/DDBJ whole genome shotgun (WGS) entry which is preliminary data.</text>
</comment>
<keyword evidence="2" id="KW-1185">Reference proteome</keyword>
<sequence length="203" mass="23298">MIEDPGSFLEFLTIFFFFIHPCHPYRLLARFKSPELHQCELVECAPFDPACSCNLQYFIQLSVLVNSCRLYLPFLSLPGLFVTANLFDFEIALDRHFQVGLSVPSGKRLYAEFNAQIKRLQDLCRILCNGSTIRSKFIPCTRRHRPLQSDAQALVVFNNLSLLLDSIRGKIVSLESDWRASLDRYPGNTEEMLRALMTELTGQ</sequence>
<accession>A0A9W8P315</accession>
<gene>
    <name evidence="1" type="ORF">DFH05DRAFT_1458424</name>
</gene>
<dbReference type="AlphaFoldDB" id="A0A9W8P315"/>
<name>A0A9W8P315_9AGAR</name>
<proteinExistence type="predicted"/>
<reference evidence="1 2" key="1">
    <citation type="journal article" date="2023" name="Proc. Natl. Acad. Sci. U.S.A.">
        <title>A global phylogenomic analysis of the shiitake genus Lentinula.</title>
        <authorList>
            <person name="Sierra-Patev S."/>
            <person name="Min B."/>
            <person name="Naranjo-Ortiz M."/>
            <person name="Looney B."/>
            <person name="Konkel Z."/>
            <person name="Slot J.C."/>
            <person name="Sakamoto Y."/>
            <person name="Steenwyk J.L."/>
            <person name="Rokas A."/>
            <person name="Carro J."/>
            <person name="Camarero S."/>
            <person name="Ferreira P."/>
            <person name="Molpeceres G."/>
            <person name="Ruiz-Duenas F.J."/>
            <person name="Serrano A."/>
            <person name="Henrissat B."/>
            <person name="Drula E."/>
            <person name="Hughes K.W."/>
            <person name="Mata J.L."/>
            <person name="Ishikawa N.K."/>
            <person name="Vargas-Isla R."/>
            <person name="Ushijima S."/>
            <person name="Smith C.A."/>
            <person name="Donoghue J."/>
            <person name="Ahrendt S."/>
            <person name="Andreopoulos W."/>
            <person name="He G."/>
            <person name="LaButti K."/>
            <person name="Lipzen A."/>
            <person name="Ng V."/>
            <person name="Riley R."/>
            <person name="Sandor L."/>
            <person name="Barry K."/>
            <person name="Martinez A.T."/>
            <person name="Xiao Y."/>
            <person name="Gibbons J.G."/>
            <person name="Terashima K."/>
            <person name="Grigoriev I.V."/>
            <person name="Hibbett D."/>
        </authorList>
    </citation>
    <scope>NUCLEOTIDE SEQUENCE [LARGE SCALE GENOMIC DNA]</scope>
    <source>
        <strain evidence="1 2">TFB7810</strain>
    </source>
</reference>
<organism evidence="1 2">
    <name type="scientific">Lentinula detonsa</name>
    <dbReference type="NCBI Taxonomy" id="2804962"/>
    <lineage>
        <taxon>Eukaryota</taxon>
        <taxon>Fungi</taxon>
        <taxon>Dikarya</taxon>
        <taxon>Basidiomycota</taxon>
        <taxon>Agaricomycotina</taxon>
        <taxon>Agaricomycetes</taxon>
        <taxon>Agaricomycetidae</taxon>
        <taxon>Agaricales</taxon>
        <taxon>Marasmiineae</taxon>
        <taxon>Omphalotaceae</taxon>
        <taxon>Lentinula</taxon>
    </lineage>
</organism>
<evidence type="ECO:0000313" key="1">
    <source>
        <dbReference type="EMBL" id="KAJ3746053.1"/>
    </source>
</evidence>
<evidence type="ECO:0000313" key="2">
    <source>
        <dbReference type="Proteomes" id="UP001142393"/>
    </source>
</evidence>
<protein>
    <submittedName>
        <fullName evidence="1">Uncharacterized protein</fullName>
    </submittedName>
</protein>
<dbReference type="Proteomes" id="UP001142393">
    <property type="component" value="Unassembled WGS sequence"/>
</dbReference>